<dbReference type="EMBL" id="BMFF01000005">
    <property type="protein sequence ID" value="GGD05938.1"/>
    <property type="molecule type" value="Genomic_DNA"/>
</dbReference>
<evidence type="ECO:0000256" key="1">
    <source>
        <dbReference type="SAM" id="Phobius"/>
    </source>
</evidence>
<gene>
    <name evidence="2" type="ORF">GCM10007418_26200</name>
</gene>
<feature type="transmembrane region" description="Helical" evidence="1">
    <location>
        <begin position="27"/>
        <end position="45"/>
    </location>
</feature>
<protein>
    <recommendedName>
        <fullName evidence="4">Multidrug transporter</fullName>
    </recommendedName>
</protein>
<sequence length="154" mass="17213">MPLGIVLLLVWLFLLLRYPRIMLPASGVLVALALILAAFVGVRQWQNSQHLDQLHISIDYQPEACEFGKPLRVRIDNQSGRIASNIEWQLHAGQAGQQRNLLDSSVTGGGYRVGEPVAAGGDWERCFRVPPLRSGYRPSDLRYRAADLSAHFHD</sequence>
<dbReference type="Proteomes" id="UP000638188">
    <property type="component" value="Unassembled WGS sequence"/>
</dbReference>
<keyword evidence="1" id="KW-0472">Membrane</keyword>
<accession>A0ABQ1PWP4</accession>
<organism evidence="2 3">
    <name type="scientific">Halopseudomonas salina</name>
    <dbReference type="NCBI Taxonomy" id="1323744"/>
    <lineage>
        <taxon>Bacteria</taxon>
        <taxon>Pseudomonadati</taxon>
        <taxon>Pseudomonadota</taxon>
        <taxon>Gammaproteobacteria</taxon>
        <taxon>Pseudomonadales</taxon>
        <taxon>Pseudomonadaceae</taxon>
        <taxon>Halopseudomonas</taxon>
    </lineage>
</organism>
<dbReference type="RefSeq" id="WP_150278037.1">
    <property type="nucleotide sequence ID" value="NZ_BMFF01000005.1"/>
</dbReference>
<name>A0ABQ1PWP4_9GAMM</name>
<comment type="caution">
    <text evidence="2">The sequence shown here is derived from an EMBL/GenBank/DDBJ whole genome shotgun (WGS) entry which is preliminary data.</text>
</comment>
<evidence type="ECO:0000313" key="2">
    <source>
        <dbReference type="EMBL" id="GGD05938.1"/>
    </source>
</evidence>
<keyword evidence="1" id="KW-0812">Transmembrane</keyword>
<reference evidence="3" key="1">
    <citation type="journal article" date="2019" name="Int. J. Syst. Evol. Microbiol.">
        <title>The Global Catalogue of Microorganisms (GCM) 10K type strain sequencing project: providing services to taxonomists for standard genome sequencing and annotation.</title>
        <authorList>
            <consortium name="The Broad Institute Genomics Platform"/>
            <consortium name="The Broad Institute Genome Sequencing Center for Infectious Disease"/>
            <person name="Wu L."/>
            <person name="Ma J."/>
        </authorList>
    </citation>
    <scope>NUCLEOTIDE SEQUENCE [LARGE SCALE GENOMIC DNA]</scope>
    <source>
        <strain evidence="3">CGMCC 1.12482</strain>
    </source>
</reference>
<evidence type="ECO:0000313" key="3">
    <source>
        <dbReference type="Proteomes" id="UP000638188"/>
    </source>
</evidence>
<keyword evidence="3" id="KW-1185">Reference proteome</keyword>
<evidence type="ECO:0008006" key="4">
    <source>
        <dbReference type="Google" id="ProtNLM"/>
    </source>
</evidence>
<keyword evidence="1" id="KW-1133">Transmembrane helix</keyword>
<proteinExistence type="predicted"/>